<evidence type="ECO:0000313" key="3">
    <source>
        <dbReference type="EMBL" id="PWK47898.1"/>
    </source>
</evidence>
<dbReference type="Proteomes" id="UP000245790">
    <property type="component" value="Unassembled WGS sequence"/>
</dbReference>
<dbReference type="InterPro" id="IPR052926">
    <property type="entry name" value="Metallo-beta-lactamase_dom"/>
</dbReference>
<dbReference type="AlphaFoldDB" id="A0A316FG68"/>
<evidence type="ECO:0000313" key="4">
    <source>
        <dbReference type="Proteomes" id="UP000245790"/>
    </source>
</evidence>
<dbReference type="InterPro" id="IPR036866">
    <property type="entry name" value="RibonucZ/Hydroxyglut_hydro"/>
</dbReference>
<dbReference type="PANTHER" id="PTHR13754">
    <property type="entry name" value="METALLO-BETA-LACTAMASE SUPERFAMILY PROTEIN"/>
    <property type="match status" value="1"/>
</dbReference>
<sequence length="317" mass="34871">MKSLFLTFVLFGVSMACASNAVDEHNHKVSQLKVTTLSTMLANRGIGEWGYSALIEVDGRKILFDTGNRPETVLQNANDLRIDLSDVEDVILSHNHGDHTGGLEALTKALRKKNPKALSLLHVGKGIFQQRARRDNHMLAMKNRLQQDGVVFKEYTQAQQIFPGVWLTGHVPRVHPEKNWGRNGRIVTADGEIEDNIPEDMSLVINTEQGLVLISGCGHAGIINTMEHIVKQTQVENVFTAIGGFHLVNADDKHLTWTAEKLKSFGLENLMGAHCTGINSLYTLRGLLNADRKNVVVGSVGDEFSLKNGVRPGGIAR</sequence>
<dbReference type="Gene3D" id="3.60.15.10">
    <property type="entry name" value="Ribonuclease Z/Hydroxyacylglutathione hydrolase-like"/>
    <property type="match status" value="1"/>
</dbReference>
<keyword evidence="1" id="KW-0732">Signal</keyword>
<feature type="signal peptide" evidence="1">
    <location>
        <begin position="1"/>
        <end position="21"/>
    </location>
</feature>
<dbReference type="InterPro" id="IPR041712">
    <property type="entry name" value="DHPS-like_MBL-fold"/>
</dbReference>
<organism evidence="3 4">
    <name type="scientific">Pleionea mediterranea</name>
    <dbReference type="NCBI Taxonomy" id="523701"/>
    <lineage>
        <taxon>Bacteria</taxon>
        <taxon>Pseudomonadati</taxon>
        <taxon>Pseudomonadota</taxon>
        <taxon>Gammaproteobacteria</taxon>
        <taxon>Oceanospirillales</taxon>
        <taxon>Pleioneaceae</taxon>
        <taxon>Pleionea</taxon>
    </lineage>
</organism>
<comment type="caution">
    <text evidence="3">The sequence shown here is derived from an EMBL/GenBank/DDBJ whole genome shotgun (WGS) entry which is preliminary data.</text>
</comment>
<protein>
    <submittedName>
        <fullName evidence="3">7, 8-dihydropterin-6-yl-methyl-4-(Beta-D-ribofuranosyl)aminobenzene 5'-phosphate synthase</fullName>
    </submittedName>
</protein>
<keyword evidence="4" id="KW-1185">Reference proteome</keyword>
<feature type="domain" description="Metallo-beta-lactamase" evidence="2">
    <location>
        <begin position="51"/>
        <end position="125"/>
    </location>
</feature>
<dbReference type="SUPFAM" id="SSF56281">
    <property type="entry name" value="Metallo-hydrolase/oxidoreductase"/>
    <property type="match status" value="1"/>
</dbReference>
<evidence type="ECO:0000259" key="2">
    <source>
        <dbReference type="Pfam" id="PF00753"/>
    </source>
</evidence>
<reference evidence="3 4" key="1">
    <citation type="submission" date="2018-05" db="EMBL/GenBank/DDBJ databases">
        <title>Genomic Encyclopedia of Type Strains, Phase IV (KMG-IV): sequencing the most valuable type-strain genomes for metagenomic binning, comparative biology and taxonomic classification.</title>
        <authorList>
            <person name="Goeker M."/>
        </authorList>
    </citation>
    <scope>NUCLEOTIDE SEQUENCE [LARGE SCALE GENOMIC DNA]</scope>
    <source>
        <strain evidence="3 4">DSM 25350</strain>
    </source>
</reference>
<dbReference type="RefSeq" id="WP_109764433.1">
    <property type="nucleotide sequence ID" value="NZ_QGGU01000010.1"/>
</dbReference>
<accession>A0A316FG68</accession>
<dbReference type="GO" id="GO:0016740">
    <property type="term" value="F:transferase activity"/>
    <property type="evidence" value="ECO:0007669"/>
    <property type="project" value="TreeGrafter"/>
</dbReference>
<dbReference type="PANTHER" id="PTHR13754:SF18">
    <property type="entry name" value="7,8-DIHYDROPTERIN-6-METHYL-4-(BETA-D-RIBOFURANOSYL)-AMINOBENZENE-5'-PHOSPHATE SYNTHASE"/>
    <property type="match status" value="1"/>
</dbReference>
<feature type="chain" id="PRO_5016284679" evidence="1">
    <location>
        <begin position="22"/>
        <end position="317"/>
    </location>
</feature>
<dbReference type="Pfam" id="PF00753">
    <property type="entry name" value="Lactamase_B"/>
    <property type="match status" value="1"/>
</dbReference>
<dbReference type="EMBL" id="QGGU01000010">
    <property type="protein sequence ID" value="PWK47898.1"/>
    <property type="molecule type" value="Genomic_DNA"/>
</dbReference>
<gene>
    <name evidence="3" type="ORF">C8D97_110113</name>
</gene>
<dbReference type="PROSITE" id="PS51257">
    <property type="entry name" value="PROKAR_LIPOPROTEIN"/>
    <property type="match status" value="1"/>
</dbReference>
<proteinExistence type="predicted"/>
<dbReference type="InterPro" id="IPR001279">
    <property type="entry name" value="Metallo-B-lactamas"/>
</dbReference>
<dbReference type="OrthoDB" id="9815874at2"/>
<name>A0A316FG68_9GAMM</name>
<evidence type="ECO:0000256" key="1">
    <source>
        <dbReference type="SAM" id="SignalP"/>
    </source>
</evidence>
<dbReference type="CDD" id="cd07713">
    <property type="entry name" value="DHPS-like_MBL-fold"/>
    <property type="match status" value="1"/>
</dbReference>